<dbReference type="AlphaFoldDB" id="A0A2N3WQA2"/>
<dbReference type="InterPro" id="IPR008979">
    <property type="entry name" value="Galactose-bd-like_sf"/>
</dbReference>
<accession>A0A2N3WQA2</accession>
<gene>
    <name evidence="2" type="ORF">ATK30_6985</name>
</gene>
<dbReference type="Pfam" id="PF08357">
    <property type="entry name" value="SEFIR"/>
    <property type="match status" value="1"/>
</dbReference>
<proteinExistence type="predicted"/>
<evidence type="ECO:0000259" key="1">
    <source>
        <dbReference type="PROSITE" id="PS51534"/>
    </source>
</evidence>
<dbReference type="RefSeq" id="WP_158242545.1">
    <property type="nucleotide sequence ID" value="NZ_PJMY01000003.1"/>
</dbReference>
<dbReference type="EMBL" id="PJMY01000003">
    <property type="protein sequence ID" value="PKV96049.1"/>
    <property type="molecule type" value="Genomic_DNA"/>
</dbReference>
<dbReference type="InterPro" id="IPR013568">
    <property type="entry name" value="SEFIR_dom"/>
</dbReference>
<sequence length="322" mass="35084">MSAPAAPRIFISYAHDTAAEHYRLVGTFATFLRARIGLDVRLDQWDDASRLDWSAWAIRNIRAADFVLVVASPNYKRRADGEAPFDEGRGSQFEARLMRDALTRDLERETSRILPVVLPDASVEDIPAFLTPYSTTHYLIPEFTDDGVAGLISAITGRSQNERPVRGIWRGAPDSAPGPVLATELPWREKSADITAGAARIDGISYEHSVVFRTAGPTSGAWAFAEIDLGGAYAHFTAVAGVLDDAEDAAFQTGLFCVRLDGEIRHLDHSAFGSPRHTELDVTGIRRLRLEIRRPAAGVSPAGPAARTTRPAALAWGNPTLR</sequence>
<organism evidence="2 3">
    <name type="scientific">Amycolatopsis echigonensis</name>
    <dbReference type="NCBI Taxonomy" id="2576905"/>
    <lineage>
        <taxon>Bacteria</taxon>
        <taxon>Bacillati</taxon>
        <taxon>Actinomycetota</taxon>
        <taxon>Actinomycetes</taxon>
        <taxon>Pseudonocardiales</taxon>
        <taxon>Pseudonocardiaceae</taxon>
        <taxon>Amycolatopsis</taxon>
    </lineage>
</organism>
<dbReference type="OrthoDB" id="3365840at2"/>
<keyword evidence="3" id="KW-1185">Reference proteome</keyword>
<dbReference type="Gene3D" id="3.40.50.11530">
    <property type="match status" value="1"/>
</dbReference>
<dbReference type="Gene3D" id="2.60.120.1060">
    <property type="entry name" value="NPCBM/NEW2 domain"/>
    <property type="match status" value="1"/>
</dbReference>
<dbReference type="SUPFAM" id="SSF49785">
    <property type="entry name" value="Galactose-binding domain-like"/>
    <property type="match status" value="1"/>
</dbReference>
<evidence type="ECO:0000313" key="3">
    <source>
        <dbReference type="Proteomes" id="UP000233750"/>
    </source>
</evidence>
<name>A0A2N3WQA2_9PSEU</name>
<protein>
    <submittedName>
        <fullName evidence="2">SEFIR domain-containing protein</fullName>
    </submittedName>
</protein>
<dbReference type="Proteomes" id="UP000233750">
    <property type="component" value="Unassembled WGS sequence"/>
</dbReference>
<dbReference type="PROSITE" id="PS51534">
    <property type="entry name" value="SEFIR"/>
    <property type="match status" value="1"/>
</dbReference>
<dbReference type="SUPFAM" id="SSF52200">
    <property type="entry name" value="Toll/Interleukin receptor TIR domain"/>
    <property type="match status" value="1"/>
</dbReference>
<reference evidence="2 3" key="1">
    <citation type="submission" date="2017-12" db="EMBL/GenBank/DDBJ databases">
        <title>Sequencing the genomes of 1000 Actinobacteria strains.</title>
        <authorList>
            <person name="Klenk H.-P."/>
        </authorList>
    </citation>
    <scope>NUCLEOTIDE SEQUENCE [LARGE SCALE GENOMIC DNA]</scope>
    <source>
        <strain evidence="2 3">DSM 45165</strain>
    </source>
</reference>
<comment type="caution">
    <text evidence="2">The sequence shown here is derived from an EMBL/GenBank/DDBJ whole genome shotgun (WGS) entry which is preliminary data.</text>
</comment>
<feature type="domain" description="SEFIR" evidence="1">
    <location>
        <begin position="6"/>
        <end position="149"/>
    </location>
</feature>
<dbReference type="InterPro" id="IPR038637">
    <property type="entry name" value="NPCBM_sf"/>
</dbReference>
<evidence type="ECO:0000313" key="2">
    <source>
        <dbReference type="EMBL" id="PKV96049.1"/>
    </source>
</evidence>
<dbReference type="InterPro" id="IPR035897">
    <property type="entry name" value="Toll_tir_struct_dom_sf"/>
</dbReference>